<comment type="subunit">
    <text evidence="3">F-type ATPases have 2 components, CF(1) - the catalytic core - and CF(0) - the membrane proton channel.</text>
</comment>
<proteinExistence type="inferred from homology"/>
<keyword evidence="10 12" id="KW-0496">Mitochondrion</keyword>
<accession>A0A3G3FYC9</accession>
<dbReference type="Pfam" id="PF00895">
    <property type="entry name" value="ATP-synt_8"/>
    <property type="match status" value="1"/>
</dbReference>
<evidence type="ECO:0000256" key="1">
    <source>
        <dbReference type="ARBA" id="ARBA00004304"/>
    </source>
</evidence>
<comment type="similarity">
    <text evidence="2 12">Belongs to the ATPase protein 8 family.</text>
</comment>
<evidence type="ECO:0000256" key="6">
    <source>
        <dbReference type="ARBA" id="ARBA00022692"/>
    </source>
</evidence>
<evidence type="ECO:0000256" key="7">
    <source>
        <dbReference type="ARBA" id="ARBA00022781"/>
    </source>
</evidence>
<dbReference type="GO" id="GO:0031966">
    <property type="term" value="C:mitochondrial membrane"/>
    <property type="evidence" value="ECO:0007669"/>
    <property type="project" value="UniProtKB-SubCell"/>
</dbReference>
<gene>
    <name evidence="14" type="primary">atp8</name>
</gene>
<reference evidence="14" key="1">
    <citation type="journal article" date="2015" name="Mol. Biol. Evol.">
        <title>Soup to Tree: The Phylogeny of Beetles Inferred by Mitochondrial Metagenomics of a Bornean Rainforest Sample.</title>
        <authorList>
            <person name="Crampton-Platt A."/>
            <person name="Timmermans M.J."/>
            <person name="Gimmel M.L."/>
            <person name="Kutty S.N."/>
            <person name="Cockerill T.D."/>
            <person name="Vun Khen C."/>
            <person name="Vogler A.P."/>
        </authorList>
    </citation>
    <scope>NUCLEOTIDE SEQUENCE</scope>
</reference>
<organism evidence="14">
    <name type="scientific">Lamiinae sp. 4 ACP-2013</name>
    <dbReference type="NCBI Taxonomy" id="1434534"/>
    <lineage>
        <taxon>Eukaryota</taxon>
        <taxon>Metazoa</taxon>
        <taxon>Ecdysozoa</taxon>
        <taxon>Arthropoda</taxon>
        <taxon>Hexapoda</taxon>
        <taxon>Insecta</taxon>
        <taxon>Pterygota</taxon>
        <taxon>Neoptera</taxon>
        <taxon>Endopterygota</taxon>
        <taxon>Coleoptera</taxon>
        <taxon>Polyphaga</taxon>
        <taxon>Cucujiformia</taxon>
        <taxon>Chrysomeloidea</taxon>
        <taxon>Cerambycidae</taxon>
        <taxon>Lamiinae</taxon>
    </lineage>
</organism>
<evidence type="ECO:0000256" key="12">
    <source>
        <dbReference type="RuleBase" id="RU003661"/>
    </source>
</evidence>
<protein>
    <recommendedName>
        <fullName evidence="12">ATP synthase complex subunit 8</fullName>
    </recommendedName>
</protein>
<keyword evidence="8 13" id="KW-1133">Transmembrane helix</keyword>
<sequence>MPQMAPLSWLTLLFFFIMIFFLFNIMNFFMFNYKPIEQKKSKSQTLFNWKW</sequence>
<dbReference type="GO" id="GO:0045259">
    <property type="term" value="C:proton-transporting ATP synthase complex"/>
    <property type="evidence" value="ECO:0007669"/>
    <property type="project" value="UniProtKB-KW"/>
</dbReference>
<keyword evidence="9 12" id="KW-0406">Ion transport</keyword>
<evidence type="ECO:0000256" key="3">
    <source>
        <dbReference type="ARBA" id="ARBA00011291"/>
    </source>
</evidence>
<dbReference type="EMBL" id="MH836614">
    <property type="protein sequence ID" value="AYQ19109.1"/>
    <property type="molecule type" value="Genomic_DNA"/>
</dbReference>
<reference evidence="14" key="2">
    <citation type="submission" date="2018-09" db="EMBL/GenBank/DDBJ databases">
        <authorList>
            <person name="James G."/>
        </authorList>
    </citation>
    <scope>NUCLEOTIDE SEQUENCE</scope>
</reference>
<keyword evidence="4 12" id="KW-0813">Transport</keyword>
<evidence type="ECO:0000256" key="10">
    <source>
        <dbReference type="ARBA" id="ARBA00023128"/>
    </source>
</evidence>
<dbReference type="InterPro" id="IPR001421">
    <property type="entry name" value="ATP8_metazoa"/>
</dbReference>
<dbReference type="GO" id="GO:0015078">
    <property type="term" value="F:proton transmembrane transporter activity"/>
    <property type="evidence" value="ECO:0007669"/>
    <property type="project" value="InterPro"/>
</dbReference>
<comment type="subcellular location">
    <subcellularLocation>
        <location evidence="1 12">Mitochondrion membrane</location>
        <topology evidence="1 12">Single-pass membrane protein</topology>
    </subcellularLocation>
</comment>
<evidence type="ECO:0000256" key="5">
    <source>
        <dbReference type="ARBA" id="ARBA00022547"/>
    </source>
</evidence>
<keyword evidence="11 13" id="KW-0472">Membrane</keyword>
<keyword evidence="7 12" id="KW-0375">Hydrogen ion transport</keyword>
<dbReference type="GO" id="GO:0015986">
    <property type="term" value="P:proton motive force-driven ATP synthesis"/>
    <property type="evidence" value="ECO:0007669"/>
    <property type="project" value="InterPro"/>
</dbReference>
<evidence type="ECO:0000313" key="14">
    <source>
        <dbReference type="EMBL" id="AYQ19109.1"/>
    </source>
</evidence>
<evidence type="ECO:0000256" key="8">
    <source>
        <dbReference type="ARBA" id="ARBA00022989"/>
    </source>
</evidence>
<evidence type="ECO:0000256" key="11">
    <source>
        <dbReference type="ARBA" id="ARBA00023136"/>
    </source>
</evidence>
<keyword evidence="6 12" id="KW-0812">Transmembrane</keyword>
<name>A0A3G3FYC9_9CUCU</name>
<evidence type="ECO:0000256" key="2">
    <source>
        <dbReference type="ARBA" id="ARBA00008892"/>
    </source>
</evidence>
<evidence type="ECO:0000256" key="4">
    <source>
        <dbReference type="ARBA" id="ARBA00022448"/>
    </source>
</evidence>
<geneLocation type="mitochondrion" evidence="14"/>
<keyword evidence="5 12" id="KW-0138">CF(0)</keyword>
<dbReference type="AlphaFoldDB" id="A0A3G3FYC9"/>
<evidence type="ECO:0000256" key="9">
    <source>
        <dbReference type="ARBA" id="ARBA00023065"/>
    </source>
</evidence>
<evidence type="ECO:0000256" key="13">
    <source>
        <dbReference type="SAM" id="Phobius"/>
    </source>
</evidence>
<feature type="transmembrane region" description="Helical" evidence="13">
    <location>
        <begin position="12"/>
        <end position="33"/>
    </location>
</feature>